<sequence length="279" mass="31023">TGGRVGIVFPTVSRNNYMPIRSWTGIGVYPCLSGLMLITNTTLAFFNDACNRHDIGIQVSQKNDDGQFPIMTSSMFVYNSSQNNIIFNGLPNLGVVNPSRCGVDLVDMDCDGLKKDLITDTDGSLFGQPSSIFSDSEALWGSQQHGIGDFRIPRVALTSLTGLQININLTHPYRGISRTNSCSLRPAWGMYMCNFNTDYRMLIIESMDSDTEKRRVSPVAVMSTSGYIDLINGPQDQTICNGYSCQKRISTFMSIVQSGQTYEIYFSSTPPKYLRFRLL</sequence>
<comment type="caution">
    <text evidence="2">The sequence shown here is derived from an EMBL/GenBank/DDBJ whole genome shotgun (WGS) entry which is preliminary data.</text>
</comment>
<name>A0A821C352_9BILA</name>
<evidence type="ECO:0000313" key="3">
    <source>
        <dbReference type="Proteomes" id="UP000663851"/>
    </source>
</evidence>
<reference evidence="2" key="1">
    <citation type="submission" date="2021-02" db="EMBL/GenBank/DDBJ databases">
        <authorList>
            <person name="Nowell W R."/>
        </authorList>
    </citation>
    <scope>NUCLEOTIDE SEQUENCE</scope>
</reference>
<dbReference type="PANTHER" id="PTHR46769:SF2">
    <property type="entry name" value="FIBROCYSTIN-L ISOFORM 2 PRECURSOR-RELATED"/>
    <property type="match status" value="1"/>
</dbReference>
<evidence type="ECO:0000313" key="2">
    <source>
        <dbReference type="EMBL" id="CAF4600949.1"/>
    </source>
</evidence>
<feature type="non-terminal residue" evidence="2">
    <location>
        <position position="279"/>
    </location>
</feature>
<gene>
    <name evidence="2" type="ORF">HFQ381_LOCUS33524</name>
</gene>
<dbReference type="InterPro" id="IPR052387">
    <property type="entry name" value="Fibrocystin"/>
</dbReference>
<dbReference type="AlphaFoldDB" id="A0A821C352"/>
<proteinExistence type="predicted"/>
<evidence type="ECO:0000256" key="1">
    <source>
        <dbReference type="ARBA" id="ARBA00022729"/>
    </source>
</evidence>
<accession>A0A821C352</accession>
<feature type="non-terminal residue" evidence="2">
    <location>
        <position position="1"/>
    </location>
</feature>
<keyword evidence="1" id="KW-0732">Signal</keyword>
<organism evidence="2 3">
    <name type="scientific">Rotaria socialis</name>
    <dbReference type="NCBI Taxonomy" id="392032"/>
    <lineage>
        <taxon>Eukaryota</taxon>
        <taxon>Metazoa</taxon>
        <taxon>Spiralia</taxon>
        <taxon>Gnathifera</taxon>
        <taxon>Rotifera</taxon>
        <taxon>Eurotatoria</taxon>
        <taxon>Bdelloidea</taxon>
        <taxon>Philodinida</taxon>
        <taxon>Philodinidae</taxon>
        <taxon>Rotaria</taxon>
    </lineage>
</organism>
<dbReference type="EMBL" id="CAJOBO010010727">
    <property type="protein sequence ID" value="CAF4600949.1"/>
    <property type="molecule type" value="Genomic_DNA"/>
</dbReference>
<dbReference type="PANTHER" id="PTHR46769">
    <property type="entry name" value="POLYCYSTIC KIDNEY AND HEPATIC DISEASE 1 (AUTOSOMAL RECESSIVE)-LIKE 1"/>
    <property type="match status" value="1"/>
</dbReference>
<dbReference type="Proteomes" id="UP000663851">
    <property type="component" value="Unassembled WGS sequence"/>
</dbReference>
<protein>
    <submittedName>
        <fullName evidence="2">Uncharacterized protein</fullName>
    </submittedName>
</protein>